<dbReference type="Proteomes" id="UP001444661">
    <property type="component" value="Unassembled WGS sequence"/>
</dbReference>
<keyword evidence="3" id="KW-1185">Reference proteome</keyword>
<evidence type="ECO:0000313" key="2">
    <source>
        <dbReference type="EMBL" id="KAK8029696.1"/>
    </source>
</evidence>
<feature type="transmembrane region" description="Helical" evidence="1">
    <location>
        <begin position="318"/>
        <end position="338"/>
    </location>
</feature>
<evidence type="ECO:0000313" key="3">
    <source>
        <dbReference type="Proteomes" id="UP001444661"/>
    </source>
</evidence>
<gene>
    <name evidence="2" type="ORF">PG993_010987</name>
</gene>
<reference evidence="2 3" key="1">
    <citation type="submission" date="2023-01" db="EMBL/GenBank/DDBJ databases">
        <title>Analysis of 21 Apiospora genomes using comparative genomics revels a genus with tremendous synthesis potential of carbohydrate active enzymes and secondary metabolites.</title>
        <authorList>
            <person name="Sorensen T."/>
        </authorList>
    </citation>
    <scope>NUCLEOTIDE SEQUENCE [LARGE SCALE GENOMIC DNA]</scope>
    <source>
        <strain evidence="2 3">CBS 33761</strain>
    </source>
</reference>
<dbReference type="EMBL" id="JAQQWK010000010">
    <property type="protein sequence ID" value="KAK8029696.1"/>
    <property type="molecule type" value="Genomic_DNA"/>
</dbReference>
<keyword evidence="1" id="KW-0812">Transmembrane</keyword>
<proteinExistence type="predicted"/>
<keyword evidence="1" id="KW-1133">Transmembrane helix</keyword>
<name>A0ABR1SCV3_9PEZI</name>
<feature type="transmembrane region" description="Helical" evidence="1">
    <location>
        <begin position="238"/>
        <end position="261"/>
    </location>
</feature>
<feature type="transmembrane region" description="Helical" evidence="1">
    <location>
        <begin position="344"/>
        <end position="367"/>
    </location>
</feature>
<evidence type="ECO:0000256" key="1">
    <source>
        <dbReference type="SAM" id="Phobius"/>
    </source>
</evidence>
<protein>
    <submittedName>
        <fullName evidence="2">Uncharacterized protein</fullName>
    </submittedName>
</protein>
<accession>A0ABR1SCV3</accession>
<comment type="caution">
    <text evidence="2">The sequence shown here is derived from an EMBL/GenBank/DDBJ whole genome shotgun (WGS) entry which is preliminary data.</text>
</comment>
<organism evidence="2 3">
    <name type="scientific">Apiospora rasikravindrae</name>
    <dbReference type="NCBI Taxonomy" id="990691"/>
    <lineage>
        <taxon>Eukaryota</taxon>
        <taxon>Fungi</taxon>
        <taxon>Dikarya</taxon>
        <taxon>Ascomycota</taxon>
        <taxon>Pezizomycotina</taxon>
        <taxon>Sordariomycetes</taxon>
        <taxon>Xylariomycetidae</taxon>
        <taxon>Amphisphaeriales</taxon>
        <taxon>Apiosporaceae</taxon>
        <taxon>Apiospora</taxon>
    </lineage>
</organism>
<keyword evidence="1" id="KW-0472">Membrane</keyword>
<feature type="transmembrane region" description="Helical" evidence="1">
    <location>
        <begin position="284"/>
        <end position="306"/>
    </location>
</feature>
<sequence>MKSLPRGTRYLPELDNRVLKERSALKSLYAIADLFQLLDRIFATFIRAAMLWFEEIAEAVHSIHQDMARHFDTAGQCEGGLNSYCRKLAEQKLSGQVLEPEMLLVVHTGLDALTYLRNTQEAPCWYLVLDILIATTRQGERRGNTQTEVIQRAARDVKREVKHHLHVVTTRDPDAVPQDLKYGIEPRIFILERLDDEIPRFCYLDDVTGTLSCKRTLSITSVGVLEADNPSNLQNVTVISLMIVSMACGLVPACIGFAGFYNPQLSVFPGPSEDGKGSSSDPDYMWLIASTVRAVFGNLFSVAPLFRHTSVSVSRATSGFIMVSMALGTVSVASYPFLNKAWSSFFSFCCTLFALGAVFILTQNTVADISIYMSRSMSSSGGKDIAAKDASMSLISHEA</sequence>